<dbReference type="PATRIC" id="fig|1357400.3.peg.979"/>
<dbReference type="PROSITE" id="PS50126">
    <property type="entry name" value="S1"/>
    <property type="match status" value="1"/>
</dbReference>
<dbReference type="Gene3D" id="3.30.1480.10">
    <property type="entry name" value="NusA, N-terminal domain"/>
    <property type="match status" value="1"/>
</dbReference>
<feature type="region of interest" description="Disordered" evidence="8">
    <location>
        <begin position="312"/>
        <end position="342"/>
    </location>
</feature>
<dbReference type="RefSeq" id="WP_023927434.1">
    <property type="nucleotide sequence ID" value="NZ_KI669454.1"/>
</dbReference>
<dbReference type="InterPro" id="IPR010213">
    <property type="entry name" value="TF_NusA"/>
</dbReference>
<dbReference type="GO" id="GO:0005829">
    <property type="term" value="C:cytosol"/>
    <property type="evidence" value="ECO:0007669"/>
    <property type="project" value="TreeGrafter"/>
</dbReference>
<evidence type="ECO:0000256" key="1">
    <source>
        <dbReference type="ARBA" id="ARBA00022472"/>
    </source>
</evidence>
<gene>
    <name evidence="7" type="primary">nusA</name>
    <name evidence="10" type="ORF">HMPREF2086_00709</name>
</gene>
<proteinExistence type="inferred from homology"/>
<keyword evidence="11" id="KW-1185">Reference proteome</keyword>
<dbReference type="InterPro" id="IPR003029">
    <property type="entry name" value="S1_domain"/>
</dbReference>
<dbReference type="SUPFAM" id="SSF69705">
    <property type="entry name" value="Transcription factor NusA, N-terminal domain"/>
    <property type="match status" value="1"/>
</dbReference>
<keyword evidence="4 7" id="KW-0694">RNA-binding</keyword>
<dbReference type="InterPro" id="IPR012340">
    <property type="entry name" value="NA-bd_OB-fold"/>
</dbReference>
<evidence type="ECO:0000256" key="8">
    <source>
        <dbReference type="SAM" id="MobiDB-lite"/>
    </source>
</evidence>
<keyword evidence="5 7" id="KW-0805">Transcription regulation</keyword>
<evidence type="ECO:0000259" key="9">
    <source>
        <dbReference type="PROSITE" id="PS50126"/>
    </source>
</evidence>
<accession>V8C995</accession>
<dbReference type="GO" id="GO:0031564">
    <property type="term" value="P:transcription antitermination"/>
    <property type="evidence" value="ECO:0007669"/>
    <property type="project" value="UniProtKB-UniRule"/>
</dbReference>
<dbReference type="InterPro" id="IPR025249">
    <property type="entry name" value="TF_NusA_KH_1st"/>
</dbReference>
<dbReference type="PANTHER" id="PTHR22648">
    <property type="entry name" value="TRANSCRIPTION TERMINATION FACTOR NUSA"/>
    <property type="match status" value="1"/>
</dbReference>
<dbReference type="InterPro" id="IPR036555">
    <property type="entry name" value="NusA_N_sf"/>
</dbReference>
<evidence type="ECO:0000256" key="5">
    <source>
        <dbReference type="ARBA" id="ARBA00023015"/>
    </source>
</evidence>
<dbReference type="EMBL" id="AZJI01000004">
    <property type="protein sequence ID" value="ETD23963.1"/>
    <property type="molecule type" value="Genomic_DNA"/>
</dbReference>
<evidence type="ECO:0000256" key="4">
    <source>
        <dbReference type="ARBA" id="ARBA00022884"/>
    </source>
</evidence>
<dbReference type="Pfam" id="PF08529">
    <property type="entry name" value="NusA_N"/>
    <property type="match status" value="1"/>
</dbReference>
<dbReference type="InterPro" id="IPR058582">
    <property type="entry name" value="KH_NusA_2nd"/>
</dbReference>
<dbReference type="OrthoDB" id="9807233at2"/>
<dbReference type="GO" id="GO:0003723">
    <property type="term" value="F:RNA binding"/>
    <property type="evidence" value="ECO:0007669"/>
    <property type="project" value="UniProtKB-UniRule"/>
</dbReference>
<comment type="similarity">
    <text evidence="7">Belongs to the NusA family.</text>
</comment>
<sequence>MEKILDIIELLAHERGLEPAAVSQVVKETIIKTAKKQFGEELNYIIEEDEKERDFRLIHAVIVCADDDERASKDSQNFIRISEAKKSAPDISLNDEIHYEISLENMSRNAVNSLFSDLGYNIQKTIDNQLYTTLKAMQGKIVSGQVIAIDDAQNTHIEIKESASEVRAILPLKNRIKGEKFKINDTVSAILRSVKFQKDGVRLEISRTTPRMLEALLENEVPEIKDGEVLIHKSARIPGERAKVALYTANPRIDPIGATVGTKGVRINAVSRELNGENIDCIEYSEVAEMFIARALSPAQILGVKIEKAQETQSESQNEAQESSDSRQNSKNDKKSPKAKVLIATDQKSKAIGRSGINIRLACMLTGYDIELEEVGKEAPKEATQEELQESTQASELIDSADLTKEELESSLESSAQDTKPKEQAKESQASDSSESSDSQKVGKDALESLFKQ</sequence>
<evidence type="ECO:0000256" key="2">
    <source>
        <dbReference type="ARBA" id="ARBA00022490"/>
    </source>
</evidence>
<dbReference type="AlphaFoldDB" id="V8C995"/>
<dbReference type="STRING" id="1357400.HMPREF2086_00709"/>
<reference evidence="10 11" key="1">
    <citation type="journal article" date="2014" name="Genome Announc.">
        <title>Draft genome sequences of six enterohepatic helicobacter species isolated from humans and one from rhesus macaques.</title>
        <authorList>
            <person name="Shen Z."/>
            <person name="Sheh A."/>
            <person name="Young S.K."/>
            <person name="Abouelliel A."/>
            <person name="Ward D.V."/>
            <person name="Earl A.M."/>
            <person name="Fox J.G."/>
        </authorList>
    </citation>
    <scope>NUCLEOTIDE SEQUENCE [LARGE SCALE GENOMIC DNA]</scope>
    <source>
        <strain evidence="10 11">MIT 99-5501</strain>
    </source>
</reference>
<dbReference type="SUPFAM" id="SSF50249">
    <property type="entry name" value="Nucleic acid-binding proteins"/>
    <property type="match status" value="1"/>
</dbReference>
<dbReference type="HOGENOM" id="CLU_029242_2_6_7"/>
<dbReference type="InterPro" id="IPR009019">
    <property type="entry name" value="KH_sf_prok-type"/>
</dbReference>
<evidence type="ECO:0000256" key="3">
    <source>
        <dbReference type="ARBA" id="ARBA00022814"/>
    </source>
</evidence>
<feature type="compositionally biased region" description="Basic and acidic residues" evidence="8">
    <location>
        <begin position="324"/>
        <end position="336"/>
    </location>
</feature>
<dbReference type="FunFam" id="3.30.300.20:FF:000002">
    <property type="entry name" value="Transcription termination/antitermination protein NusA"/>
    <property type="match status" value="1"/>
</dbReference>
<dbReference type="SUPFAM" id="SSF54814">
    <property type="entry name" value="Prokaryotic type KH domain (KH-domain type II)"/>
    <property type="match status" value="2"/>
</dbReference>
<evidence type="ECO:0000313" key="10">
    <source>
        <dbReference type="EMBL" id="ETD23963.1"/>
    </source>
</evidence>
<dbReference type="GO" id="GO:0006353">
    <property type="term" value="P:DNA-templated transcription termination"/>
    <property type="evidence" value="ECO:0007669"/>
    <property type="project" value="UniProtKB-UniRule"/>
</dbReference>
<organism evidence="10 11">
    <name type="scientific">Helicobacter macacae MIT 99-5501</name>
    <dbReference type="NCBI Taxonomy" id="1357400"/>
    <lineage>
        <taxon>Bacteria</taxon>
        <taxon>Pseudomonadati</taxon>
        <taxon>Campylobacterota</taxon>
        <taxon>Epsilonproteobacteria</taxon>
        <taxon>Campylobacterales</taxon>
        <taxon>Helicobacteraceae</taxon>
        <taxon>Helicobacter</taxon>
    </lineage>
</organism>
<comment type="subunit">
    <text evidence="7">Monomer. Binds directly to the core enzyme of the DNA-dependent RNA polymerase and to nascent RNA.</text>
</comment>
<feature type="region of interest" description="Disordered" evidence="8">
    <location>
        <begin position="378"/>
        <end position="453"/>
    </location>
</feature>
<keyword evidence="6 7" id="KW-0804">Transcription</keyword>
<dbReference type="NCBIfam" id="TIGR01953">
    <property type="entry name" value="NusA"/>
    <property type="match status" value="1"/>
</dbReference>
<dbReference type="Gene3D" id="2.40.50.140">
    <property type="entry name" value="Nucleic acid-binding proteins"/>
    <property type="match status" value="1"/>
</dbReference>
<feature type="compositionally biased region" description="Low complexity" evidence="8">
    <location>
        <begin position="312"/>
        <end position="323"/>
    </location>
</feature>
<comment type="caution">
    <text evidence="10">The sequence shown here is derived from an EMBL/GenBank/DDBJ whole genome shotgun (WGS) entry which is preliminary data.</text>
</comment>
<keyword evidence="1 7" id="KW-0806">Transcription termination</keyword>
<dbReference type="Gene3D" id="3.30.300.20">
    <property type="match status" value="2"/>
</dbReference>
<evidence type="ECO:0000256" key="6">
    <source>
        <dbReference type="ARBA" id="ARBA00023163"/>
    </source>
</evidence>
<dbReference type="GO" id="GO:0003700">
    <property type="term" value="F:DNA-binding transcription factor activity"/>
    <property type="evidence" value="ECO:0007669"/>
    <property type="project" value="InterPro"/>
</dbReference>
<name>V8C995_9HELI</name>
<comment type="subcellular location">
    <subcellularLocation>
        <location evidence="7">Cytoplasm</location>
    </subcellularLocation>
</comment>
<comment type="function">
    <text evidence="7">Participates in both transcription termination and antitermination.</text>
</comment>
<evidence type="ECO:0000313" key="11">
    <source>
        <dbReference type="Proteomes" id="UP000018731"/>
    </source>
</evidence>
<evidence type="ECO:0000256" key="7">
    <source>
        <dbReference type="HAMAP-Rule" id="MF_00945"/>
    </source>
</evidence>
<feature type="compositionally biased region" description="Low complexity" evidence="8">
    <location>
        <begin position="427"/>
        <end position="440"/>
    </location>
</feature>
<keyword evidence="2 7" id="KW-0963">Cytoplasm</keyword>
<dbReference type="PANTHER" id="PTHR22648:SF0">
    <property type="entry name" value="TRANSCRIPTION TERMINATION_ANTITERMINATION PROTEIN NUSA"/>
    <property type="match status" value="1"/>
</dbReference>
<dbReference type="Pfam" id="PF26594">
    <property type="entry name" value="KH_NusA_2nd"/>
    <property type="match status" value="1"/>
</dbReference>
<feature type="domain" description="S1 motif" evidence="9">
    <location>
        <begin position="139"/>
        <end position="206"/>
    </location>
</feature>
<dbReference type="InterPro" id="IPR030842">
    <property type="entry name" value="TF_NusA_bacterial"/>
</dbReference>
<keyword evidence="3 7" id="KW-0889">Transcription antitermination</keyword>
<dbReference type="CDD" id="cd02134">
    <property type="entry name" value="KH-II_NusA_rpt1"/>
    <property type="match status" value="1"/>
</dbReference>
<dbReference type="InterPro" id="IPR015946">
    <property type="entry name" value="KH_dom-like_a/b"/>
</dbReference>
<dbReference type="Proteomes" id="UP000018731">
    <property type="component" value="Unassembled WGS sequence"/>
</dbReference>
<dbReference type="eggNOG" id="COG0195">
    <property type="taxonomic scope" value="Bacteria"/>
</dbReference>
<dbReference type="InterPro" id="IPR013735">
    <property type="entry name" value="TF_NusA_N"/>
</dbReference>
<dbReference type="Pfam" id="PF13184">
    <property type="entry name" value="KH_NusA_1st"/>
    <property type="match status" value="1"/>
</dbReference>
<dbReference type="HAMAP" id="MF_00945_B">
    <property type="entry name" value="NusA_B"/>
    <property type="match status" value="1"/>
</dbReference>
<protein>
    <recommendedName>
        <fullName evidence="7">Transcription termination/antitermination protein NusA</fullName>
    </recommendedName>
</protein>